<dbReference type="RefSeq" id="WP_090165094.1">
    <property type="nucleotide sequence ID" value="NZ_FOFB01000001.1"/>
</dbReference>
<keyword evidence="2" id="KW-0444">Lipid biosynthesis</keyword>
<organism evidence="9 10">
    <name type="scientific">Neolewinella agarilytica</name>
    <dbReference type="NCBI Taxonomy" id="478744"/>
    <lineage>
        <taxon>Bacteria</taxon>
        <taxon>Pseudomonadati</taxon>
        <taxon>Bacteroidota</taxon>
        <taxon>Saprospiria</taxon>
        <taxon>Saprospirales</taxon>
        <taxon>Lewinellaceae</taxon>
        <taxon>Neolewinella</taxon>
    </lineage>
</organism>
<dbReference type="AlphaFoldDB" id="A0A1H8ZML6"/>
<dbReference type="PROSITE" id="PS00101">
    <property type="entry name" value="HEXAPEP_TRANSFERASES"/>
    <property type="match status" value="1"/>
</dbReference>
<keyword evidence="6" id="KW-0443">Lipid metabolism</keyword>
<dbReference type="InterPro" id="IPR001451">
    <property type="entry name" value="Hexapep"/>
</dbReference>
<dbReference type="PANTHER" id="PTHR43480:SF1">
    <property type="entry name" value="ACYL-[ACYL-CARRIER-PROTEIN]--UDP-N-ACETYLGLUCOSAMINE O-ACYLTRANSFERASE, MITOCHONDRIAL-RELATED"/>
    <property type="match status" value="1"/>
</dbReference>
<dbReference type="InterPro" id="IPR018357">
    <property type="entry name" value="Hexapep_transf_CS"/>
</dbReference>
<dbReference type="InterPro" id="IPR010137">
    <property type="entry name" value="Lipid_A_LpxA"/>
</dbReference>
<dbReference type="InParanoid" id="A0A1H8ZML6"/>
<keyword evidence="1" id="KW-0963">Cytoplasm</keyword>
<proteinExistence type="predicted"/>
<dbReference type="CDD" id="cd03351">
    <property type="entry name" value="LbH_UDP-GlcNAc_AT"/>
    <property type="match status" value="1"/>
</dbReference>
<feature type="domain" description="UDP N-acetylglucosamine O-acyltransferase C-terminal" evidence="8">
    <location>
        <begin position="175"/>
        <end position="256"/>
    </location>
</feature>
<dbReference type="SUPFAM" id="SSF51161">
    <property type="entry name" value="Trimeric LpxA-like enzymes"/>
    <property type="match status" value="1"/>
</dbReference>
<protein>
    <submittedName>
        <fullName evidence="9">Acyl-[acyl-carrier-protein]--UDP-N-acetylglucosamine O-acyltransferase</fullName>
    </submittedName>
</protein>
<dbReference type="NCBIfam" id="TIGR01852">
    <property type="entry name" value="lipid_A_lpxA"/>
    <property type="match status" value="1"/>
</dbReference>
<dbReference type="Proteomes" id="UP000199021">
    <property type="component" value="Unassembled WGS sequence"/>
</dbReference>
<dbReference type="PANTHER" id="PTHR43480">
    <property type="entry name" value="ACYL-[ACYL-CARRIER-PROTEIN]--UDP-N-ACETYLGLUCOSAMINE O-ACYLTRANSFERASE"/>
    <property type="match status" value="1"/>
</dbReference>
<dbReference type="OrthoDB" id="9807278at2"/>
<dbReference type="InterPro" id="IPR011004">
    <property type="entry name" value="Trimer_LpxA-like_sf"/>
</dbReference>
<dbReference type="Gene3D" id="2.160.10.10">
    <property type="entry name" value="Hexapeptide repeat proteins"/>
    <property type="match status" value="1"/>
</dbReference>
<dbReference type="PIRSF" id="PIRSF000456">
    <property type="entry name" value="UDP-GlcNAc_acltr"/>
    <property type="match status" value="1"/>
</dbReference>
<evidence type="ECO:0000256" key="6">
    <source>
        <dbReference type="ARBA" id="ARBA00023098"/>
    </source>
</evidence>
<sequence length="268" mass="29005">MSIHSLSVVHPNAKVGAGVTVGPFSYIEDDVEIGEGSYIGPNVTIYAGSRLGKNVKIFPGAVIGGEPQDLKFEGEYTTAQIGDNTTIREYVTVNRGTAYAGTTIVGKNCLIMAYAHVAHDCVLGDNIVIANNVNLAGHVVLDDYVIIEGQVGVQQFVRIGQHSFIAGGSLVRKSVPPYVRAAREPLSYIGVNRIGLQRRNFSIKQINTIHEIYRILFVKGLNITNAVTEIEASVPVCQERDDVVQFISGTEKTGIIRSFNSLNDTTQV</sequence>
<dbReference type="InterPro" id="IPR037157">
    <property type="entry name" value="Acetyltransf_C_sf"/>
</dbReference>
<name>A0A1H8ZML6_9BACT</name>
<keyword evidence="4 9" id="KW-0808">Transferase</keyword>
<reference evidence="10" key="1">
    <citation type="submission" date="2016-10" db="EMBL/GenBank/DDBJ databases">
        <authorList>
            <person name="Varghese N."/>
            <person name="Submissions S."/>
        </authorList>
    </citation>
    <scope>NUCLEOTIDE SEQUENCE [LARGE SCALE GENOMIC DNA]</scope>
    <source>
        <strain evidence="10">DSM 24740</strain>
    </source>
</reference>
<keyword evidence="3" id="KW-0441">Lipid A biosynthesis</keyword>
<accession>A0A1H8ZML6</accession>
<keyword evidence="10" id="KW-1185">Reference proteome</keyword>
<dbReference type="NCBIfam" id="NF003657">
    <property type="entry name" value="PRK05289.1"/>
    <property type="match status" value="1"/>
</dbReference>
<evidence type="ECO:0000313" key="9">
    <source>
        <dbReference type="EMBL" id="SEP65662.1"/>
    </source>
</evidence>
<dbReference type="InterPro" id="IPR029098">
    <property type="entry name" value="Acetyltransf_C"/>
</dbReference>
<dbReference type="GO" id="GO:0009245">
    <property type="term" value="P:lipid A biosynthetic process"/>
    <property type="evidence" value="ECO:0007669"/>
    <property type="project" value="UniProtKB-KW"/>
</dbReference>
<dbReference type="Pfam" id="PF13720">
    <property type="entry name" value="Acetyltransf_11"/>
    <property type="match status" value="1"/>
</dbReference>
<evidence type="ECO:0000256" key="5">
    <source>
        <dbReference type="ARBA" id="ARBA00022737"/>
    </source>
</evidence>
<evidence type="ECO:0000259" key="8">
    <source>
        <dbReference type="Pfam" id="PF13720"/>
    </source>
</evidence>
<dbReference type="GO" id="GO:0008780">
    <property type="term" value="F:acyl-[acyl-carrier-protein]-UDP-N-acetylglucosamine O-acyltransferase activity"/>
    <property type="evidence" value="ECO:0007669"/>
    <property type="project" value="InterPro"/>
</dbReference>
<evidence type="ECO:0000256" key="3">
    <source>
        <dbReference type="ARBA" id="ARBA00022556"/>
    </source>
</evidence>
<evidence type="ECO:0000256" key="7">
    <source>
        <dbReference type="ARBA" id="ARBA00023315"/>
    </source>
</evidence>
<evidence type="ECO:0000256" key="4">
    <source>
        <dbReference type="ARBA" id="ARBA00022679"/>
    </source>
</evidence>
<keyword evidence="7 9" id="KW-0012">Acyltransferase</keyword>
<evidence type="ECO:0000313" key="10">
    <source>
        <dbReference type="Proteomes" id="UP000199021"/>
    </source>
</evidence>
<dbReference type="Gene3D" id="1.20.1180.10">
    <property type="entry name" value="Udp N-acetylglucosamine O-acyltransferase, C-terminal domain"/>
    <property type="match status" value="1"/>
</dbReference>
<evidence type="ECO:0000256" key="2">
    <source>
        <dbReference type="ARBA" id="ARBA00022516"/>
    </source>
</evidence>
<dbReference type="Pfam" id="PF00132">
    <property type="entry name" value="Hexapep"/>
    <property type="match status" value="2"/>
</dbReference>
<evidence type="ECO:0000256" key="1">
    <source>
        <dbReference type="ARBA" id="ARBA00022490"/>
    </source>
</evidence>
<keyword evidence="5" id="KW-0677">Repeat</keyword>
<dbReference type="GO" id="GO:0016020">
    <property type="term" value="C:membrane"/>
    <property type="evidence" value="ECO:0007669"/>
    <property type="project" value="GOC"/>
</dbReference>
<dbReference type="STRING" id="478744.SAMN05444359_101380"/>
<gene>
    <name evidence="9" type="ORF">SAMN05444359_101380</name>
</gene>
<dbReference type="EMBL" id="FOFB01000001">
    <property type="protein sequence ID" value="SEP65662.1"/>
    <property type="molecule type" value="Genomic_DNA"/>
</dbReference>